<dbReference type="Pfam" id="PF02076">
    <property type="entry name" value="STE3"/>
    <property type="match status" value="1"/>
</dbReference>
<keyword evidence="6" id="KW-0297">G-protein coupled receptor</keyword>
<gene>
    <name evidence="11" type="ORF">MSAN_00476600</name>
</gene>
<keyword evidence="9" id="KW-0807">Transducer</keyword>
<dbReference type="InterPro" id="IPR001499">
    <property type="entry name" value="GPCR_STE3"/>
</dbReference>
<feature type="transmembrane region" description="Helical" evidence="10">
    <location>
        <begin position="41"/>
        <end position="61"/>
    </location>
</feature>
<evidence type="ECO:0000256" key="10">
    <source>
        <dbReference type="SAM" id="Phobius"/>
    </source>
</evidence>
<dbReference type="PANTHER" id="PTHR28097:SF1">
    <property type="entry name" value="PHEROMONE A FACTOR RECEPTOR"/>
    <property type="match status" value="1"/>
</dbReference>
<evidence type="ECO:0000256" key="6">
    <source>
        <dbReference type="ARBA" id="ARBA00023040"/>
    </source>
</evidence>
<evidence type="ECO:0000313" key="12">
    <source>
        <dbReference type="Proteomes" id="UP000623467"/>
    </source>
</evidence>
<dbReference type="EMBL" id="JACAZH010000003">
    <property type="protein sequence ID" value="KAF7372713.1"/>
    <property type="molecule type" value="Genomic_DNA"/>
</dbReference>
<dbReference type="OrthoDB" id="2874149at2759"/>
<feature type="transmembrane region" description="Helical" evidence="10">
    <location>
        <begin position="114"/>
        <end position="133"/>
    </location>
</feature>
<comment type="similarity">
    <text evidence="2">Belongs to the G-protein coupled receptor 4 family.</text>
</comment>
<keyword evidence="3" id="KW-0589">Pheromone response</keyword>
<keyword evidence="7 10" id="KW-0472">Membrane</keyword>
<dbReference type="Proteomes" id="UP000623467">
    <property type="component" value="Unassembled WGS sequence"/>
</dbReference>
<dbReference type="PANTHER" id="PTHR28097">
    <property type="entry name" value="PHEROMONE A FACTOR RECEPTOR"/>
    <property type="match status" value="1"/>
</dbReference>
<dbReference type="GO" id="GO:0005886">
    <property type="term" value="C:plasma membrane"/>
    <property type="evidence" value="ECO:0007669"/>
    <property type="project" value="TreeGrafter"/>
</dbReference>
<evidence type="ECO:0000313" key="11">
    <source>
        <dbReference type="EMBL" id="KAF7372713.1"/>
    </source>
</evidence>
<reference evidence="11" key="1">
    <citation type="submission" date="2020-05" db="EMBL/GenBank/DDBJ databases">
        <title>Mycena genomes resolve the evolution of fungal bioluminescence.</title>
        <authorList>
            <person name="Tsai I.J."/>
        </authorList>
    </citation>
    <scope>NUCLEOTIDE SEQUENCE</scope>
    <source>
        <strain evidence="11">160909Yilan</strain>
    </source>
</reference>
<accession>A0A8H6Z5I0</accession>
<evidence type="ECO:0000256" key="9">
    <source>
        <dbReference type="ARBA" id="ARBA00023224"/>
    </source>
</evidence>
<feature type="transmembrane region" description="Helical" evidence="10">
    <location>
        <begin position="12"/>
        <end position="29"/>
    </location>
</feature>
<keyword evidence="8 11" id="KW-0675">Receptor</keyword>
<dbReference type="GO" id="GO:0004934">
    <property type="term" value="F:mating-type alpha-factor pheromone receptor activity"/>
    <property type="evidence" value="ECO:0007669"/>
    <property type="project" value="InterPro"/>
</dbReference>
<evidence type="ECO:0000256" key="5">
    <source>
        <dbReference type="ARBA" id="ARBA00022989"/>
    </source>
</evidence>
<dbReference type="GO" id="GO:0000750">
    <property type="term" value="P:pheromone-dependent signal transduction involved in conjugation with cellular fusion"/>
    <property type="evidence" value="ECO:0007669"/>
    <property type="project" value="TreeGrafter"/>
</dbReference>
<name>A0A8H6Z5I0_9AGAR</name>
<proteinExistence type="inferred from homology"/>
<feature type="transmembrane region" description="Helical" evidence="10">
    <location>
        <begin position="208"/>
        <end position="231"/>
    </location>
</feature>
<organism evidence="11 12">
    <name type="scientific">Mycena sanguinolenta</name>
    <dbReference type="NCBI Taxonomy" id="230812"/>
    <lineage>
        <taxon>Eukaryota</taxon>
        <taxon>Fungi</taxon>
        <taxon>Dikarya</taxon>
        <taxon>Basidiomycota</taxon>
        <taxon>Agaricomycotina</taxon>
        <taxon>Agaricomycetes</taxon>
        <taxon>Agaricomycetidae</taxon>
        <taxon>Agaricales</taxon>
        <taxon>Marasmiineae</taxon>
        <taxon>Mycenaceae</taxon>
        <taxon>Mycena</taxon>
    </lineage>
</organism>
<comment type="caution">
    <text evidence="11">The sequence shown here is derived from an EMBL/GenBank/DDBJ whole genome shotgun (WGS) entry which is preliminary data.</text>
</comment>
<keyword evidence="5 10" id="KW-1133">Transmembrane helix</keyword>
<feature type="transmembrane region" description="Helical" evidence="10">
    <location>
        <begin position="165"/>
        <end position="187"/>
    </location>
</feature>
<evidence type="ECO:0000256" key="2">
    <source>
        <dbReference type="ARBA" id="ARBA00011085"/>
    </source>
</evidence>
<evidence type="ECO:0000256" key="1">
    <source>
        <dbReference type="ARBA" id="ARBA00004141"/>
    </source>
</evidence>
<evidence type="ECO:0000256" key="7">
    <source>
        <dbReference type="ARBA" id="ARBA00023136"/>
    </source>
</evidence>
<protein>
    <submittedName>
        <fullName evidence="11">Pheromone B alpha 3 receptor</fullName>
    </submittedName>
</protein>
<dbReference type="PRINTS" id="PR00901">
    <property type="entry name" value="PHEROMONEBAR"/>
</dbReference>
<evidence type="ECO:0000256" key="8">
    <source>
        <dbReference type="ARBA" id="ARBA00023170"/>
    </source>
</evidence>
<dbReference type="CDD" id="cd14966">
    <property type="entry name" value="7tmD_STE3"/>
    <property type="match status" value="1"/>
</dbReference>
<dbReference type="AlphaFoldDB" id="A0A8H6Z5I0"/>
<dbReference type="InterPro" id="IPR000481">
    <property type="entry name" value="GPCR_Pheromne_B_alpha_rcpt"/>
</dbReference>
<feature type="transmembrane region" description="Helical" evidence="10">
    <location>
        <begin position="73"/>
        <end position="93"/>
    </location>
</feature>
<evidence type="ECO:0000256" key="3">
    <source>
        <dbReference type="ARBA" id="ARBA00022507"/>
    </source>
</evidence>
<keyword evidence="4 10" id="KW-0812">Transmembrane</keyword>
<sequence length="362" mass="40747">MFAPTDPFYPAFQILSFLGFVLVLIPLPWHFQAWNSGTCLFMIWTALSCLIAFVNSVVWANSVDDVAPVWCDISTRLIVGISVAIPASSLCINRRLYKIASCQTVSVTQADKRRAVLVDLGISLGIPLLQMPLQFIVQGHRFNIVENIGCYPTTYNVALAYPLSYLWPNVINVVSGCYAVCTLRAFLRRRAQFSQFLSLNSGLTATRYFRLMALASIELFISLPIVTYALYLNISHSPIEPWISWDNVHADFSNILQVPAIIWRADSHSEASVELTRWTGVICALVFFAFFGFAAEARKHYRFAFWAIVKPCGLTPPPNGTIPFPRVKLPWNKSNVPPSLPYFPTPQSCQEALRLPLRRQPH</sequence>
<evidence type="ECO:0000256" key="4">
    <source>
        <dbReference type="ARBA" id="ARBA00022692"/>
    </source>
</evidence>
<comment type="subcellular location">
    <subcellularLocation>
        <location evidence="1">Membrane</location>
        <topology evidence="1">Multi-pass membrane protein</topology>
    </subcellularLocation>
</comment>
<keyword evidence="12" id="KW-1185">Reference proteome</keyword>
<feature type="transmembrane region" description="Helical" evidence="10">
    <location>
        <begin position="275"/>
        <end position="295"/>
    </location>
</feature>
<dbReference type="PRINTS" id="PR00899">
    <property type="entry name" value="GPCRSTE3"/>
</dbReference>